<dbReference type="GO" id="GO:0045296">
    <property type="term" value="F:cadherin binding"/>
    <property type="evidence" value="ECO:0007669"/>
    <property type="project" value="TreeGrafter"/>
</dbReference>
<feature type="domain" description="Cadherin" evidence="6">
    <location>
        <begin position="111"/>
        <end position="202"/>
    </location>
</feature>
<evidence type="ECO:0000313" key="7">
    <source>
        <dbReference type="EMBL" id="VDH99326.1"/>
    </source>
</evidence>
<keyword evidence="8" id="KW-1185">Reference proteome</keyword>
<dbReference type="PANTHER" id="PTHR24027">
    <property type="entry name" value="CADHERIN-23"/>
    <property type="match status" value="1"/>
</dbReference>
<organism evidence="7 8">
    <name type="scientific">Mytilus galloprovincialis</name>
    <name type="common">Mediterranean mussel</name>
    <dbReference type="NCBI Taxonomy" id="29158"/>
    <lineage>
        <taxon>Eukaryota</taxon>
        <taxon>Metazoa</taxon>
        <taxon>Spiralia</taxon>
        <taxon>Lophotrochozoa</taxon>
        <taxon>Mollusca</taxon>
        <taxon>Bivalvia</taxon>
        <taxon>Autobranchia</taxon>
        <taxon>Pteriomorphia</taxon>
        <taxon>Mytilida</taxon>
        <taxon>Mytiloidea</taxon>
        <taxon>Mytilidae</taxon>
        <taxon>Mytilinae</taxon>
        <taxon>Mytilus</taxon>
    </lineage>
</organism>
<sequence length="327" mass="35655">VAENSVNGVVVGNLTTIDPDNSGQTIQTFNYQLIDDGQGRFEIKGNTLQVKKSSEMCDNKPCILDYEKDKVVNIKVKVTDDGTPPLTLEKVMAFSLTDVNDPPVIDIVGDTVPENSDSDFEIGILKATDQDPGQNIRLVLLNNTEVFHLKDGKTLVTKQSLDHESKAKYYVSIEATDDGIPSTSSKTTVTVEVLDRNESPSFEGETTLSVPELSPVATVVGQITATDPDNNDDLTLKITSTSQEFSLSNTSCGKQQAVGGTTCTADLVTQGYLKFLERSVYTVSISVQDEQGSTVEQQYTINVQDVNDPPQVCIQWPSVYRMSKVLQ</sequence>
<dbReference type="GO" id="GO:0005509">
    <property type="term" value="F:calcium ion binding"/>
    <property type="evidence" value="ECO:0007669"/>
    <property type="project" value="UniProtKB-UniRule"/>
</dbReference>
<dbReference type="EMBL" id="UYJE01001137">
    <property type="protein sequence ID" value="VDH99326.1"/>
    <property type="molecule type" value="Genomic_DNA"/>
</dbReference>
<comment type="caution">
    <text evidence="7">The sequence shown here is derived from an EMBL/GenBank/DDBJ whole genome shotgun (WGS) entry which is preliminary data.</text>
</comment>
<dbReference type="OrthoDB" id="10043560at2759"/>
<feature type="domain" description="Cadherin" evidence="6">
    <location>
        <begin position="202"/>
        <end position="312"/>
    </location>
</feature>
<dbReference type="CDD" id="cd11304">
    <property type="entry name" value="Cadherin_repeat"/>
    <property type="match status" value="3"/>
</dbReference>
<reference evidence="7" key="1">
    <citation type="submission" date="2018-11" db="EMBL/GenBank/DDBJ databases">
        <authorList>
            <person name="Alioto T."/>
            <person name="Alioto T."/>
        </authorList>
    </citation>
    <scope>NUCLEOTIDE SEQUENCE</scope>
</reference>
<keyword evidence="2" id="KW-0677">Repeat</keyword>
<name>A0A8B6C2C5_MYTGA</name>
<dbReference type="InterPro" id="IPR015919">
    <property type="entry name" value="Cadherin-like_sf"/>
</dbReference>
<dbReference type="PRINTS" id="PR00205">
    <property type="entry name" value="CADHERIN"/>
</dbReference>
<dbReference type="AlphaFoldDB" id="A0A8B6C2C5"/>
<keyword evidence="3 5" id="KW-0106">Calcium</keyword>
<evidence type="ECO:0000256" key="3">
    <source>
        <dbReference type="ARBA" id="ARBA00022837"/>
    </source>
</evidence>
<evidence type="ECO:0000256" key="2">
    <source>
        <dbReference type="ARBA" id="ARBA00022737"/>
    </source>
</evidence>
<dbReference type="PANTHER" id="PTHR24027:SF438">
    <property type="entry name" value="CADHERIN 23"/>
    <property type="match status" value="1"/>
</dbReference>
<comment type="subcellular location">
    <subcellularLocation>
        <location evidence="1">Membrane</location>
    </subcellularLocation>
</comment>
<accession>A0A8B6C2C5</accession>
<proteinExistence type="predicted"/>
<dbReference type="Proteomes" id="UP000596742">
    <property type="component" value="Unassembled WGS sequence"/>
</dbReference>
<keyword evidence="4" id="KW-0472">Membrane</keyword>
<dbReference type="Gene3D" id="2.60.40.60">
    <property type="entry name" value="Cadherins"/>
    <property type="match status" value="3"/>
</dbReference>
<gene>
    <name evidence="7" type="ORF">MGAL_10B052992</name>
</gene>
<feature type="non-terminal residue" evidence="7">
    <location>
        <position position="1"/>
    </location>
</feature>
<dbReference type="InterPro" id="IPR002126">
    <property type="entry name" value="Cadherin-like_dom"/>
</dbReference>
<dbReference type="GO" id="GO:0016342">
    <property type="term" value="C:catenin complex"/>
    <property type="evidence" value="ECO:0007669"/>
    <property type="project" value="TreeGrafter"/>
</dbReference>
<evidence type="ECO:0000256" key="5">
    <source>
        <dbReference type="PROSITE-ProRule" id="PRU00043"/>
    </source>
</evidence>
<dbReference type="SMART" id="SM00112">
    <property type="entry name" value="CA"/>
    <property type="match status" value="3"/>
</dbReference>
<dbReference type="GO" id="GO:0016477">
    <property type="term" value="P:cell migration"/>
    <property type="evidence" value="ECO:0007669"/>
    <property type="project" value="TreeGrafter"/>
</dbReference>
<dbReference type="Pfam" id="PF00028">
    <property type="entry name" value="Cadherin"/>
    <property type="match status" value="2"/>
</dbReference>
<dbReference type="InterPro" id="IPR039808">
    <property type="entry name" value="Cadherin"/>
</dbReference>
<protein>
    <recommendedName>
        <fullName evidence="6">Cadherin domain-containing protein</fullName>
    </recommendedName>
</protein>
<dbReference type="GO" id="GO:0008013">
    <property type="term" value="F:beta-catenin binding"/>
    <property type="evidence" value="ECO:0007669"/>
    <property type="project" value="TreeGrafter"/>
</dbReference>
<feature type="domain" description="Cadherin" evidence="6">
    <location>
        <begin position="1"/>
        <end position="105"/>
    </location>
</feature>
<evidence type="ECO:0000259" key="6">
    <source>
        <dbReference type="PROSITE" id="PS50268"/>
    </source>
</evidence>
<evidence type="ECO:0000256" key="1">
    <source>
        <dbReference type="ARBA" id="ARBA00004370"/>
    </source>
</evidence>
<dbReference type="PROSITE" id="PS50268">
    <property type="entry name" value="CADHERIN_2"/>
    <property type="match status" value="3"/>
</dbReference>
<evidence type="ECO:0000313" key="8">
    <source>
        <dbReference type="Proteomes" id="UP000596742"/>
    </source>
</evidence>
<evidence type="ECO:0000256" key="4">
    <source>
        <dbReference type="ARBA" id="ARBA00023136"/>
    </source>
</evidence>
<dbReference type="GO" id="GO:0007156">
    <property type="term" value="P:homophilic cell adhesion via plasma membrane adhesion molecules"/>
    <property type="evidence" value="ECO:0007669"/>
    <property type="project" value="InterPro"/>
</dbReference>
<dbReference type="SUPFAM" id="SSF49313">
    <property type="entry name" value="Cadherin-like"/>
    <property type="match status" value="3"/>
</dbReference>